<dbReference type="AlphaFoldDB" id="A0AA40MJK0"/>
<protein>
    <submittedName>
        <fullName evidence="2">Uncharacterized protein</fullName>
    </submittedName>
</protein>
<feature type="non-terminal residue" evidence="2">
    <location>
        <position position="132"/>
    </location>
</feature>
<dbReference type="RefSeq" id="WP_044120981.1">
    <property type="nucleotide sequence ID" value="NZ_JXIG01000104.1"/>
</dbReference>
<accession>A0AA40MJK0</accession>
<feature type="region of interest" description="Disordered" evidence="1">
    <location>
        <begin position="90"/>
        <end position="109"/>
    </location>
</feature>
<organism evidence="2 3">
    <name type="scientific">Staphylococcus aureus</name>
    <dbReference type="NCBI Taxonomy" id="1280"/>
    <lineage>
        <taxon>Bacteria</taxon>
        <taxon>Bacillati</taxon>
        <taxon>Bacillota</taxon>
        <taxon>Bacilli</taxon>
        <taxon>Bacillales</taxon>
        <taxon>Staphylococcaceae</taxon>
        <taxon>Staphylococcus</taxon>
    </lineage>
</organism>
<feature type="non-terminal residue" evidence="2">
    <location>
        <position position="1"/>
    </location>
</feature>
<gene>
    <name evidence="2" type="ORF">QU38_00445</name>
</gene>
<proteinExistence type="predicted"/>
<name>A0AA40MJK0_STAAU</name>
<feature type="region of interest" description="Disordered" evidence="1">
    <location>
        <begin position="34"/>
        <end position="79"/>
    </location>
</feature>
<comment type="caution">
    <text evidence="2">The sequence shown here is derived from an EMBL/GenBank/DDBJ whole genome shotgun (WGS) entry which is preliminary data.</text>
</comment>
<evidence type="ECO:0000313" key="3">
    <source>
        <dbReference type="Proteomes" id="UP000032274"/>
    </source>
</evidence>
<feature type="compositionally biased region" description="Acidic residues" evidence="1">
    <location>
        <begin position="51"/>
        <end position="68"/>
    </location>
</feature>
<evidence type="ECO:0000313" key="2">
    <source>
        <dbReference type="EMBL" id="KIU01668.1"/>
    </source>
</evidence>
<sequence>QRALFDTHVDDGHCTNATCFQLKTEVVEAARREAEAAAEAEDAAAAIGSNDGDEAELADDGDEIEDGGETGSLIDDAAPVAPLAGRGTVVRKVSPSAGPGIAARSIAGRTADLREATWRTALARGLADDPSA</sequence>
<evidence type="ECO:0000256" key="1">
    <source>
        <dbReference type="SAM" id="MobiDB-lite"/>
    </source>
</evidence>
<dbReference type="Proteomes" id="UP000032274">
    <property type="component" value="Unassembled WGS sequence"/>
</dbReference>
<dbReference type="EMBL" id="JXIG01000104">
    <property type="protein sequence ID" value="KIU01668.1"/>
    <property type="molecule type" value="Genomic_DNA"/>
</dbReference>
<reference evidence="2 3" key="1">
    <citation type="submission" date="2015-01" db="EMBL/GenBank/DDBJ databases">
        <title>Characterization of Swiss Staphylococcus aureus strains involved in food poisoning.</title>
        <authorList>
            <person name="Crovadore J."/>
            <person name="Chablais R."/>
            <person name="Tonacini J."/>
            <person name="Schnyder B."/>
            <person name="Lefort F."/>
        </authorList>
    </citation>
    <scope>NUCLEOTIDE SEQUENCE [LARGE SCALE GENOMIC DNA]</scope>
    <source>
        <strain evidence="2 3">SA-120</strain>
    </source>
</reference>